<dbReference type="InterPro" id="IPR002933">
    <property type="entry name" value="Peptidase_M20"/>
</dbReference>
<dbReference type="Gene3D" id="3.30.70.360">
    <property type="match status" value="1"/>
</dbReference>
<feature type="domain" description="Peptidase M20 dimerisation" evidence="9">
    <location>
        <begin position="180"/>
        <end position="273"/>
    </location>
</feature>
<evidence type="ECO:0000256" key="8">
    <source>
        <dbReference type="PIRSR" id="PIRSR001123-2"/>
    </source>
</evidence>
<dbReference type="EMBL" id="JACNJH010000109">
    <property type="protein sequence ID" value="MBC8360839.1"/>
    <property type="molecule type" value="Genomic_DNA"/>
</dbReference>
<evidence type="ECO:0000256" key="6">
    <source>
        <dbReference type="ARBA" id="ARBA00023049"/>
    </source>
</evidence>
<keyword evidence="6" id="KW-0482">Metalloprotease</keyword>
<evidence type="ECO:0000313" key="11">
    <source>
        <dbReference type="Proteomes" id="UP000603434"/>
    </source>
</evidence>
<keyword evidence="2" id="KW-0645">Protease</keyword>
<dbReference type="SUPFAM" id="SSF53187">
    <property type="entry name" value="Zn-dependent exopeptidases"/>
    <property type="match status" value="1"/>
</dbReference>
<reference evidence="10 11" key="1">
    <citation type="submission" date="2020-08" db="EMBL/GenBank/DDBJ databases">
        <title>Bridging the membrane lipid divide: bacteria of the FCB group superphylum have the potential to synthesize archaeal ether lipids.</title>
        <authorList>
            <person name="Villanueva L."/>
            <person name="Von Meijenfeldt F.A.B."/>
            <person name="Westbye A.B."/>
            <person name="Yadav S."/>
            <person name="Hopmans E.C."/>
            <person name="Dutilh B.E."/>
            <person name="Sinninghe Damste J.S."/>
        </authorList>
    </citation>
    <scope>NUCLEOTIDE SEQUENCE [LARGE SCALE GENOMIC DNA]</scope>
    <source>
        <strain evidence="10">NIOZ-UU30</strain>
    </source>
</reference>
<dbReference type="GO" id="GO:0046872">
    <property type="term" value="F:metal ion binding"/>
    <property type="evidence" value="ECO:0007669"/>
    <property type="project" value="UniProtKB-UniRule"/>
</dbReference>
<dbReference type="PIRSF" id="PIRSF001123">
    <property type="entry name" value="PepA_GA"/>
    <property type="match status" value="1"/>
</dbReference>
<dbReference type="PROSITE" id="PS00758">
    <property type="entry name" value="ARGE_DAPE_CPG2_1"/>
    <property type="match status" value="1"/>
</dbReference>
<dbReference type="InterPro" id="IPR008007">
    <property type="entry name" value="Peptidase_M42"/>
</dbReference>
<dbReference type="PANTHER" id="PTHR42994:SF2">
    <property type="entry name" value="PEPTIDASE"/>
    <property type="match status" value="1"/>
</dbReference>
<dbReference type="Pfam" id="PF01546">
    <property type="entry name" value="Peptidase_M20"/>
    <property type="match status" value="1"/>
</dbReference>
<protein>
    <submittedName>
        <fullName evidence="10">M20/M25/M40 family metallo-hydrolase</fullName>
    </submittedName>
</protein>
<comment type="similarity">
    <text evidence="7">Belongs to the peptidase M42 family.</text>
</comment>
<dbReference type="GO" id="GO:0004177">
    <property type="term" value="F:aminopeptidase activity"/>
    <property type="evidence" value="ECO:0007669"/>
    <property type="project" value="UniProtKB-UniRule"/>
</dbReference>
<dbReference type="InterPro" id="IPR001261">
    <property type="entry name" value="ArgE/DapE_CS"/>
</dbReference>
<feature type="binding site" evidence="8">
    <location>
        <position position="351"/>
    </location>
    <ligand>
        <name>Zn(2+)</name>
        <dbReference type="ChEBI" id="CHEBI:29105"/>
        <label>2</label>
    </ligand>
</feature>
<dbReference type="SUPFAM" id="SSF55031">
    <property type="entry name" value="Bacterial exopeptidase dimerisation domain"/>
    <property type="match status" value="1"/>
</dbReference>
<evidence type="ECO:0000256" key="4">
    <source>
        <dbReference type="ARBA" id="ARBA00022801"/>
    </source>
</evidence>
<dbReference type="Pfam" id="PF07687">
    <property type="entry name" value="M20_dimer"/>
    <property type="match status" value="1"/>
</dbReference>
<dbReference type="Proteomes" id="UP000603434">
    <property type="component" value="Unassembled WGS sequence"/>
</dbReference>
<comment type="cofactor">
    <cofactor evidence="8">
        <name>a divalent metal cation</name>
        <dbReference type="ChEBI" id="CHEBI:60240"/>
    </cofactor>
    <text evidence="8">Binds 2 divalent metal cations per subunit.</text>
</comment>
<dbReference type="Gene3D" id="3.40.630.10">
    <property type="entry name" value="Zn peptidases"/>
    <property type="match status" value="1"/>
</dbReference>
<dbReference type="GO" id="GO:0008237">
    <property type="term" value="F:metallopeptidase activity"/>
    <property type="evidence" value="ECO:0007669"/>
    <property type="project" value="UniProtKB-KW"/>
</dbReference>
<keyword evidence="4" id="KW-0378">Hydrolase</keyword>
<evidence type="ECO:0000256" key="7">
    <source>
        <dbReference type="PIRNR" id="PIRNR001123"/>
    </source>
</evidence>
<evidence type="ECO:0000313" key="10">
    <source>
        <dbReference type="EMBL" id="MBC8360839.1"/>
    </source>
</evidence>
<dbReference type="AlphaFoldDB" id="A0A8J6NMJ1"/>
<comment type="caution">
    <text evidence="10">The sequence shown here is derived from an EMBL/GenBank/DDBJ whole genome shotgun (WGS) entry which is preliminary data.</text>
</comment>
<organism evidence="10 11">
    <name type="scientific">Candidatus Desulfatibia profunda</name>
    <dbReference type="NCBI Taxonomy" id="2841695"/>
    <lineage>
        <taxon>Bacteria</taxon>
        <taxon>Pseudomonadati</taxon>
        <taxon>Thermodesulfobacteriota</taxon>
        <taxon>Desulfobacteria</taxon>
        <taxon>Desulfobacterales</taxon>
        <taxon>Desulfobacterales incertae sedis</taxon>
        <taxon>Candidatus Desulfatibia</taxon>
    </lineage>
</organism>
<proteinExistence type="inferred from homology"/>
<sequence length="383" mass="41103">MVNEERLAETFKMLVGIDSVSKEEGKLAAKLKGILESLGATTWIDAAGTKIGSDTGNLIARLEGNTQAPPLLLNAHMDTVEPGRGVSAVFKDGVFTSDGTTILGADDKSAIAIIIETLRIIRENDLPHGPLEIVLTVCEEIGLLGAKHLDFSRINATCGFALDATDTEGIVTRAPSANRLEFRVHGKDAHAGAAPEKGINAIFLASKAIAGLEIGRIDQETTCNIGVIEGGTAINIVPKLVIVKGEVRSHDEAKLAAITDRIVSSFKDVVENYKEPGPVDARPRLEFRVDSDFRRTFIPDDHPVVTLARRSAENLGKQMNTKTSGGGADANIFFEKGIVTGVLGTGMRDMHTVRESVRLDDMAQTTRLLLEIIKLHSLVNAEK</sequence>
<evidence type="ECO:0000256" key="2">
    <source>
        <dbReference type="ARBA" id="ARBA00022670"/>
    </source>
</evidence>
<accession>A0A8J6NMJ1</accession>
<dbReference type="GO" id="GO:0006508">
    <property type="term" value="P:proteolysis"/>
    <property type="evidence" value="ECO:0007669"/>
    <property type="project" value="UniProtKB-KW"/>
</dbReference>
<dbReference type="InterPro" id="IPR010162">
    <property type="entry name" value="PepT-like"/>
</dbReference>
<keyword evidence="3 8" id="KW-0479">Metal-binding</keyword>
<evidence type="ECO:0000256" key="1">
    <source>
        <dbReference type="ARBA" id="ARBA00001947"/>
    </source>
</evidence>
<name>A0A8J6NMJ1_9BACT</name>
<gene>
    <name evidence="10" type="ORF">H8E23_05530</name>
</gene>
<evidence type="ECO:0000256" key="3">
    <source>
        <dbReference type="ARBA" id="ARBA00022723"/>
    </source>
</evidence>
<evidence type="ECO:0000256" key="5">
    <source>
        <dbReference type="ARBA" id="ARBA00022833"/>
    </source>
</evidence>
<dbReference type="PANTHER" id="PTHR42994">
    <property type="entry name" value="PEPTIDASE T"/>
    <property type="match status" value="1"/>
</dbReference>
<dbReference type="InterPro" id="IPR036264">
    <property type="entry name" value="Bact_exopeptidase_dim_dom"/>
</dbReference>
<dbReference type="NCBIfam" id="TIGR01883">
    <property type="entry name" value="PepT-like"/>
    <property type="match status" value="1"/>
</dbReference>
<dbReference type="InterPro" id="IPR011650">
    <property type="entry name" value="Peptidase_M20_dimer"/>
</dbReference>
<evidence type="ECO:0000259" key="9">
    <source>
        <dbReference type="Pfam" id="PF07687"/>
    </source>
</evidence>
<comment type="cofactor">
    <cofactor evidence="1">
        <name>Zn(2+)</name>
        <dbReference type="ChEBI" id="CHEBI:29105"/>
    </cofactor>
</comment>
<keyword evidence="5" id="KW-0862">Zinc</keyword>